<protein>
    <submittedName>
        <fullName evidence="1">Uncharacterized protein</fullName>
    </submittedName>
</protein>
<gene>
    <name evidence="1" type="ORF">M404DRAFT_743114</name>
</gene>
<keyword evidence="2" id="KW-1185">Reference proteome</keyword>
<reference evidence="2" key="2">
    <citation type="submission" date="2015-01" db="EMBL/GenBank/DDBJ databases">
        <title>Evolutionary Origins and Diversification of the Mycorrhizal Mutualists.</title>
        <authorList>
            <consortium name="DOE Joint Genome Institute"/>
            <consortium name="Mycorrhizal Genomics Consortium"/>
            <person name="Kohler A."/>
            <person name="Kuo A."/>
            <person name="Nagy L.G."/>
            <person name="Floudas D."/>
            <person name="Copeland A."/>
            <person name="Barry K.W."/>
            <person name="Cichocki N."/>
            <person name="Veneault-Fourrey C."/>
            <person name="LaButti K."/>
            <person name="Lindquist E.A."/>
            <person name="Lipzen A."/>
            <person name="Lundell T."/>
            <person name="Morin E."/>
            <person name="Murat C."/>
            <person name="Riley R."/>
            <person name="Ohm R."/>
            <person name="Sun H."/>
            <person name="Tunlid A."/>
            <person name="Henrissat B."/>
            <person name="Grigoriev I.V."/>
            <person name="Hibbett D.S."/>
            <person name="Martin F."/>
        </authorList>
    </citation>
    <scope>NUCLEOTIDE SEQUENCE [LARGE SCALE GENOMIC DNA]</scope>
    <source>
        <strain evidence="2">Marx 270</strain>
    </source>
</reference>
<proteinExistence type="predicted"/>
<evidence type="ECO:0000313" key="2">
    <source>
        <dbReference type="Proteomes" id="UP000054217"/>
    </source>
</evidence>
<evidence type="ECO:0000313" key="1">
    <source>
        <dbReference type="EMBL" id="KIO01136.1"/>
    </source>
</evidence>
<dbReference type="AlphaFoldDB" id="A0A0C3P0V8"/>
<reference evidence="1 2" key="1">
    <citation type="submission" date="2014-04" db="EMBL/GenBank/DDBJ databases">
        <authorList>
            <consortium name="DOE Joint Genome Institute"/>
            <person name="Kuo A."/>
            <person name="Kohler A."/>
            <person name="Costa M.D."/>
            <person name="Nagy L.G."/>
            <person name="Floudas D."/>
            <person name="Copeland A."/>
            <person name="Barry K.W."/>
            <person name="Cichocki N."/>
            <person name="Veneault-Fourrey C."/>
            <person name="LaButti K."/>
            <person name="Lindquist E.A."/>
            <person name="Lipzen A."/>
            <person name="Lundell T."/>
            <person name="Morin E."/>
            <person name="Murat C."/>
            <person name="Sun H."/>
            <person name="Tunlid A."/>
            <person name="Henrissat B."/>
            <person name="Grigoriev I.V."/>
            <person name="Hibbett D.S."/>
            <person name="Martin F."/>
            <person name="Nordberg H.P."/>
            <person name="Cantor M.N."/>
            <person name="Hua S.X."/>
        </authorList>
    </citation>
    <scope>NUCLEOTIDE SEQUENCE [LARGE SCALE GENOMIC DNA]</scope>
    <source>
        <strain evidence="1 2">Marx 270</strain>
    </source>
</reference>
<name>A0A0C3P0V8_PISTI</name>
<organism evidence="1 2">
    <name type="scientific">Pisolithus tinctorius Marx 270</name>
    <dbReference type="NCBI Taxonomy" id="870435"/>
    <lineage>
        <taxon>Eukaryota</taxon>
        <taxon>Fungi</taxon>
        <taxon>Dikarya</taxon>
        <taxon>Basidiomycota</taxon>
        <taxon>Agaricomycotina</taxon>
        <taxon>Agaricomycetes</taxon>
        <taxon>Agaricomycetidae</taxon>
        <taxon>Boletales</taxon>
        <taxon>Sclerodermatineae</taxon>
        <taxon>Pisolithaceae</taxon>
        <taxon>Pisolithus</taxon>
    </lineage>
</organism>
<accession>A0A0C3P0V8</accession>
<dbReference type="Proteomes" id="UP000054217">
    <property type="component" value="Unassembled WGS sequence"/>
</dbReference>
<dbReference type="HOGENOM" id="CLU_2441771_0_0_1"/>
<sequence length="90" mass="10010">MRADRTYAMIAGWEDILCVWREISKSVVRGVRNVLRTSAVGSKPTQNTCMPTGSPCSLHFLRDLSSFYSAPPSHITLLAFQSIRLLVAII</sequence>
<dbReference type="EMBL" id="KN831991">
    <property type="protein sequence ID" value="KIO01136.1"/>
    <property type="molecule type" value="Genomic_DNA"/>
</dbReference>
<dbReference type="InParanoid" id="A0A0C3P0V8"/>